<proteinExistence type="predicted"/>
<evidence type="ECO:0000313" key="2">
    <source>
        <dbReference type="Proteomes" id="UP000887013"/>
    </source>
</evidence>
<dbReference type="AlphaFoldDB" id="A0A8X6P4K6"/>
<keyword evidence="2" id="KW-1185">Reference proteome</keyword>
<sequence length="111" mass="12581">MSMIDVSCTSCPSPYFSKNSYHLQGRQLKNPNLKRHPFRKYGSRTSPPYVRKIEIAIDFVKSFGILISAKENAVWELIDNPSLSKHFAALIVLLPQIIIKFRGAVGAFQKN</sequence>
<accession>A0A8X6P4K6</accession>
<dbReference type="Proteomes" id="UP000887013">
    <property type="component" value="Unassembled WGS sequence"/>
</dbReference>
<dbReference type="EMBL" id="BMAW01016626">
    <property type="protein sequence ID" value="GFT50019.1"/>
    <property type="molecule type" value="Genomic_DNA"/>
</dbReference>
<organism evidence="1 2">
    <name type="scientific">Nephila pilipes</name>
    <name type="common">Giant wood spider</name>
    <name type="synonym">Nephila maculata</name>
    <dbReference type="NCBI Taxonomy" id="299642"/>
    <lineage>
        <taxon>Eukaryota</taxon>
        <taxon>Metazoa</taxon>
        <taxon>Ecdysozoa</taxon>
        <taxon>Arthropoda</taxon>
        <taxon>Chelicerata</taxon>
        <taxon>Arachnida</taxon>
        <taxon>Araneae</taxon>
        <taxon>Araneomorphae</taxon>
        <taxon>Entelegynae</taxon>
        <taxon>Araneoidea</taxon>
        <taxon>Nephilidae</taxon>
        <taxon>Nephila</taxon>
    </lineage>
</organism>
<protein>
    <submittedName>
        <fullName evidence="1">Uncharacterized protein</fullName>
    </submittedName>
</protein>
<reference evidence="1" key="1">
    <citation type="submission" date="2020-08" db="EMBL/GenBank/DDBJ databases">
        <title>Multicomponent nature underlies the extraordinary mechanical properties of spider dragline silk.</title>
        <authorList>
            <person name="Kono N."/>
            <person name="Nakamura H."/>
            <person name="Mori M."/>
            <person name="Yoshida Y."/>
            <person name="Ohtoshi R."/>
            <person name="Malay A.D."/>
            <person name="Moran D.A.P."/>
            <person name="Tomita M."/>
            <person name="Numata K."/>
            <person name="Arakawa K."/>
        </authorList>
    </citation>
    <scope>NUCLEOTIDE SEQUENCE</scope>
</reference>
<gene>
    <name evidence="1" type="ORF">NPIL_335981</name>
</gene>
<comment type="caution">
    <text evidence="1">The sequence shown here is derived from an EMBL/GenBank/DDBJ whole genome shotgun (WGS) entry which is preliminary data.</text>
</comment>
<evidence type="ECO:0000313" key="1">
    <source>
        <dbReference type="EMBL" id="GFT50019.1"/>
    </source>
</evidence>
<name>A0A8X6P4K6_NEPPI</name>